<name>A0A2G6EFQ3_9BACT</name>
<dbReference type="AlphaFoldDB" id="A0A2G6EFQ3"/>
<accession>A0A2G6EFQ3</accession>
<organism evidence="1 2">
    <name type="scientific">candidate division KSB3 bacterium</name>
    <dbReference type="NCBI Taxonomy" id="2044937"/>
    <lineage>
        <taxon>Bacteria</taxon>
        <taxon>candidate division KSB3</taxon>
    </lineage>
</organism>
<evidence type="ECO:0000313" key="1">
    <source>
        <dbReference type="EMBL" id="PID60913.1"/>
    </source>
</evidence>
<sequence length="66" mass="7766">MRFILNSLFQKYKEEKSLFKHQALGVVAIVSLYLVSPPSVPAITMKRWKKSEKKLTTHFRRSFLVL</sequence>
<comment type="caution">
    <text evidence="1">The sequence shown here is derived from an EMBL/GenBank/DDBJ whole genome shotgun (WGS) entry which is preliminary data.</text>
</comment>
<dbReference type="EMBL" id="PDPS01000001">
    <property type="protein sequence ID" value="PID60913.1"/>
    <property type="molecule type" value="Genomic_DNA"/>
</dbReference>
<evidence type="ECO:0000313" key="2">
    <source>
        <dbReference type="Proteomes" id="UP000229740"/>
    </source>
</evidence>
<protein>
    <submittedName>
        <fullName evidence="1">Uncharacterized protein</fullName>
    </submittedName>
</protein>
<gene>
    <name evidence="1" type="ORF">CSB45_00130</name>
</gene>
<proteinExistence type="predicted"/>
<dbReference type="Proteomes" id="UP000229740">
    <property type="component" value="Unassembled WGS sequence"/>
</dbReference>
<reference evidence="1 2" key="1">
    <citation type="submission" date="2017-10" db="EMBL/GenBank/DDBJ databases">
        <title>Novel microbial diversity and functional potential in the marine mammal oral microbiome.</title>
        <authorList>
            <person name="Dudek N.K."/>
            <person name="Sun C.L."/>
            <person name="Burstein D."/>
            <person name="Kantor R.S."/>
            <person name="Aliaga Goltsman D.S."/>
            <person name="Bik E.M."/>
            <person name="Thomas B.C."/>
            <person name="Banfield J.F."/>
            <person name="Relman D.A."/>
        </authorList>
    </citation>
    <scope>NUCLEOTIDE SEQUENCE [LARGE SCALE GENOMIC DNA]</scope>
    <source>
        <strain evidence="1">DOLZORAL124_49_17</strain>
    </source>
</reference>